<reference evidence="2" key="1">
    <citation type="journal article" date="2020" name="G3 (Bethesda)">
        <title>High-Quality Assemblies for Three Invasive Social Wasps from the &lt;i&gt;Vespula&lt;/i&gt; Genus.</title>
        <authorList>
            <person name="Harrop T.W.R."/>
            <person name="Guhlin J."/>
            <person name="McLaughlin G.M."/>
            <person name="Permina E."/>
            <person name="Stockwell P."/>
            <person name="Gilligan J."/>
            <person name="Le Lec M.F."/>
            <person name="Gruber M.A.M."/>
            <person name="Quinn O."/>
            <person name="Lovegrove M."/>
            <person name="Duncan E.J."/>
            <person name="Remnant E.J."/>
            <person name="Van Eeckhoven J."/>
            <person name="Graham B."/>
            <person name="Knapp R.A."/>
            <person name="Langford K.W."/>
            <person name="Kronenberg Z."/>
            <person name="Press M.O."/>
            <person name="Eacker S.M."/>
            <person name="Wilson-Rankin E.E."/>
            <person name="Purcell J."/>
            <person name="Lester P.J."/>
            <person name="Dearden P.K."/>
        </authorList>
    </citation>
    <scope>NUCLEOTIDE SEQUENCE</scope>
    <source>
        <strain evidence="2">Linc-1</strain>
    </source>
</reference>
<name>A0A834JFH4_VESGE</name>
<dbReference type="Proteomes" id="UP000617340">
    <property type="component" value="Unassembled WGS sequence"/>
</dbReference>
<evidence type="ECO:0000313" key="2">
    <source>
        <dbReference type="EMBL" id="KAF7386187.1"/>
    </source>
</evidence>
<evidence type="ECO:0000313" key="3">
    <source>
        <dbReference type="Proteomes" id="UP000617340"/>
    </source>
</evidence>
<comment type="caution">
    <text evidence="2">The sequence shown here is derived from an EMBL/GenBank/DDBJ whole genome shotgun (WGS) entry which is preliminary data.</text>
</comment>
<keyword evidence="3" id="KW-1185">Reference proteome</keyword>
<accession>A0A834JFH4</accession>
<feature type="region of interest" description="Disordered" evidence="1">
    <location>
        <begin position="1"/>
        <end position="64"/>
    </location>
</feature>
<organism evidence="2 3">
    <name type="scientific">Vespula germanica</name>
    <name type="common">German yellow jacket</name>
    <name type="synonym">Paravespula germanica</name>
    <dbReference type="NCBI Taxonomy" id="30212"/>
    <lineage>
        <taxon>Eukaryota</taxon>
        <taxon>Metazoa</taxon>
        <taxon>Ecdysozoa</taxon>
        <taxon>Arthropoda</taxon>
        <taxon>Hexapoda</taxon>
        <taxon>Insecta</taxon>
        <taxon>Pterygota</taxon>
        <taxon>Neoptera</taxon>
        <taxon>Endopterygota</taxon>
        <taxon>Hymenoptera</taxon>
        <taxon>Apocrita</taxon>
        <taxon>Aculeata</taxon>
        <taxon>Vespoidea</taxon>
        <taxon>Vespidae</taxon>
        <taxon>Vespinae</taxon>
        <taxon>Vespula</taxon>
    </lineage>
</organism>
<dbReference type="AlphaFoldDB" id="A0A834JFH4"/>
<proteinExistence type="predicted"/>
<dbReference type="EMBL" id="JACSDZ010000015">
    <property type="protein sequence ID" value="KAF7386187.1"/>
    <property type="molecule type" value="Genomic_DNA"/>
</dbReference>
<sequence length="177" mass="19276">MWNGERCSSRNRSNSSSSGGSGSGSRGSSSGGFQTKGGKLSRVAVRERRIDEGDAVDDAHNPTTTSLLEGRFLTKSKRERVTVKTLDRSKVKVLFRDVHNGKVETNENSVGDVYGQRENAWKVGIAASSTSRPLERSYTVATSIVGTEKNEDKGVGIYDQEINVTSVCGQQQHQQHQ</sequence>
<gene>
    <name evidence="2" type="ORF">HZH68_013319</name>
</gene>
<protein>
    <submittedName>
        <fullName evidence="2">Uncharacterized protein</fullName>
    </submittedName>
</protein>
<feature type="compositionally biased region" description="Basic and acidic residues" evidence="1">
    <location>
        <begin position="44"/>
        <end position="60"/>
    </location>
</feature>
<evidence type="ECO:0000256" key="1">
    <source>
        <dbReference type="SAM" id="MobiDB-lite"/>
    </source>
</evidence>